<dbReference type="GO" id="GO:0016020">
    <property type="term" value="C:membrane"/>
    <property type="evidence" value="ECO:0007669"/>
    <property type="project" value="UniProtKB-SubCell"/>
</dbReference>
<comment type="caution">
    <text evidence="7">The sequence shown here is derived from an EMBL/GenBank/DDBJ whole genome shotgun (WGS) entry which is preliminary data.</text>
</comment>
<dbReference type="PANTHER" id="PTHR37422">
    <property type="entry name" value="TEICHURONIC ACID BIOSYNTHESIS PROTEIN TUAE"/>
    <property type="match status" value="1"/>
</dbReference>
<evidence type="ECO:0000256" key="3">
    <source>
        <dbReference type="ARBA" id="ARBA00022989"/>
    </source>
</evidence>
<evidence type="ECO:0000256" key="5">
    <source>
        <dbReference type="SAM" id="Phobius"/>
    </source>
</evidence>
<feature type="transmembrane region" description="Helical" evidence="5">
    <location>
        <begin position="82"/>
        <end position="103"/>
    </location>
</feature>
<dbReference type="PANTHER" id="PTHR37422:SF17">
    <property type="entry name" value="O-ANTIGEN LIGASE"/>
    <property type="match status" value="1"/>
</dbReference>
<keyword evidence="8" id="KW-1185">Reference proteome</keyword>
<dbReference type="AlphaFoldDB" id="A0A0R3LZ09"/>
<feature type="transmembrane region" description="Helical" evidence="5">
    <location>
        <begin position="141"/>
        <end position="161"/>
    </location>
</feature>
<dbReference type="OrthoDB" id="4391260at2"/>
<accession>A0A0R3LZ09</accession>
<sequence>MRSLTRSNAQPQISGLIYSKAAELLLIGLLLVFIYPFFFVISGTDPALPTASQSETKIVYYLQMALPFSCVAIALMCRGSGVCLPIAIMSYASICLASTIWSVEPYGTFKQASLMFLYILAIAAVCQVLDIGTFCKIIVKLLVFLMLASVVMAVAFPNYGIHQVSDSIHQDDHVGRWRGVFAHKNQLGAAASISVFTFLFLPRLINASVGFRVICIGSAIVCLISAQSAGSWIALCMLLVYYWLIGGVHASRSTLLLIVFGVSAFAFTAFSFFGEDLVALVGRDATFSGRTYIWHIVFDAVWQKPLLGYGYYAATVDFIRPLLVGAMGQAAVDAHNGYLDVLLGTGIVGLALLLFCISSVIVIGIGRVKTSATERDFFMLLVSFPILGLLSSFFEVAAMSGVQDPLGALTFLSLTAVPLYLRLDRSTYQWRTFAEHTGSAARLFRTGRRGTAR</sequence>
<dbReference type="Pfam" id="PF04932">
    <property type="entry name" value="Wzy_C"/>
    <property type="match status" value="1"/>
</dbReference>
<evidence type="ECO:0000259" key="6">
    <source>
        <dbReference type="Pfam" id="PF04932"/>
    </source>
</evidence>
<feature type="transmembrane region" description="Helical" evidence="5">
    <location>
        <begin position="232"/>
        <end position="248"/>
    </location>
</feature>
<feature type="transmembrane region" description="Helical" evidence="5">
    <location>
        <begin position="181"/>
        <end position="202"/>
    </location>
</feature>
<protein>
    <recommendedName>
        <fullName evidence="6">O-antigen ligase-related domain-containing protein</fullName>
    </recommendedName>
</protein>
<feature type="transmembrane region" description="Helical" evidence="5">
    <location>
        <begin position="341"/>
        <end position="365"/>
    </location>
</feature>
<keyword evidence="4 5" id="KW-0472">Membrane</keyword>
<feature type="transmembrane region" description="Helical" evidence="5">
    <location>
        <begin position="21"/>
        <end position="38"/>
    </location>
</feature>
<keyword evidence="3 5" id="KW-1133">Transmembrane helix</keyword>
<feature type="transmembrane region" description="Helical" evidence="5">
    <location>
        <begin position="115"/>
        <end position="134"/>
    </location>
</feature>
<dbReference type="STRING" id="280332.CQ12_10495"/>
<organism evidence="7 8">
    <name type="scientific">Bradyrhizobium jicamae</name>
    <dbReference type="NCBI Taxonomy" id="280332"/>
    <lineage>
        <taxon>Bacteria</taxon>
        <taxon>Pseudomonadati</taxon>
        <taxon>Pseudomonadota</taxon>
        <taxon>Alphaproteobacteria</taxon>
        <taxon>Hyphomicrobiales</taxon>
        <taxon>Nitrobacteraceae</taxon>
        <taxon>Bradyrhizobium</taxon>
    </lineage>
</organism>
<feature type="transmembrane region" description="Helical" evidence="5">
    <location>
        <begin position="406"/>
        <end position="423"/>
    </location>
</feature>
<dbReference type="Proteomes" id="UP000050863">
    <property type="component" value="Unassembled WGS sequence"/>
</dbReference>
<dbReference type="EMBL" id="LLXZ01000059">
    <property type="protein sequence ID" value="KRR10477.1"/>
    <property type="molecule type" value="Genomic_DNA"/>
</dbReference>
<reference evidence="7 8" key="1">
    <citation type="submission" date="2014-03" db="EMBL/GenBank/DDBJ databases">
        <title>Bradyrhizobium valentinum sp. nov., isolated from effective nodules of Lupinus mariae-josephae, a lupine endemic of basic-lime soils in Eastern Spain.</title>
        <authorList>
            <person name="Duran D."/>
            <person name="Rey L."/>
            <person name="Navarro A."/>
            <person name="Busquets A."/>
            <person name="Imperial J."/>
            <person name="Ruiz-Argueso T."/>
        </authorList>
    </citation>
    <scope>NUCLEOTIDE SEQUENCE [LARGE SCALE GENOMIC DNA]</scope>
    <source>
        <strain evidence="7 8">PAC68</strain>
    </source>
</reference>
<evidence type="ECO:0000256" key="2">
    <source>
        <dbReference type="ARBA" id="ARBA00022692"/>
    </source>
</evidence>
<feature type="transmembrane region" description="Helical" evidence="5">
    <location>
        <begin position="255"/>
        <end position="273"/>
    </location>
</feature>
<comment type="subcellular location">
    <subcellularLocation>
        <location evidence="1">Membrane</location>
        <topology evidence="1">Multi-pass membrane protein</topology>
    </subcellularLocation>
</comment>
<gene>
    <name evidence="7" type="ORF">CQ12_10495</name>
</gene>
<keyword evidence="2 5" id="KW-0812">Transmembrane</keyword>
<evidence type="ECO:0000256" key="4">
    <source>
        <dbReference type="ARBA" id="ARBA00023136"/>
    </source>
</evidence>
<dbReference type="InterPro" id="IPR051533">
    <property type="entry name" value="WaaL-like"/>
</dbReference>
<feature type="domain" description="O-antigen ligase-related" evidence="6">
    <location>
        <begin position="219"/>
        <end position="354"/>
    </location>
</feature>
<feature type="transmembrane region" description="Helical" evidence="5">
    <location>
        <begin position="377"/>
        <end position="394"/>
    </location>
</feature>
<dbReference type="InterPro" id="IPR007016">
    <property type="entry name" value="O-antigen_ligase-rel_domated"/>
</dbReference>
<dbReference type="RefSeq" id="WP_057835084.1">
    <property type="nucleotide sequence ID" value="NZ_LLXZ01000059.1"/>
</dbReference>
<evidence type="ECO:0000313" key="7">
    <source>
        <dbReference type="EMBL" id="KRR10477.1"/>
    </source>
</evidence>
<evidence type="ECO:0000256" key="1">
    <source>
        <dbReference type="ARBA" id="ARBA00004141"/>
    </source>
</evidence>
<proteinExistence type="predicted"/>
<evidence type="ECO:0000313" key="8">
    <source>
        <dbReference type="Proteomes" id="UP000050863"/>
    </source>
</evidence>
<name>A0A0R3LZ09_9BRAD</name>
<feature type="transmembrane region" description="Helical" evidence="5">
    <location>
        <begin position="58"/>
        <end position="75"/>
    </location>
</feature>